<dbReference type="PANTHER" id="PTHR47594:SF3">
    <property type="entry name" value="PROTEIN THYLAKOID ASSEMBLY 8, CHLOROPLASTIC"/>
    <property type="match status" value="1"/>
</dbReference>
<dbReference type="GO" id="GO:0000373">
    <property type="term" value="P:Group II intron splicing"/>
    <property type="evidence" value="ECO:0007669"/>
    <property type="project" value="InterPro"/>
</dbReference>
<dbReference type="InterPro" id="IPR011990">
    <property type="entry name" value="TPR-like_helical_dom_sf"/>
</dbReference>
<comment type="caution">
    <text evidence="1">The sequence shown here is derived from an EMBL/GenBank/DDBJ whole genome shotgun (WGS) entry which is preliminary data.</text>
</comment>
<sequence length="237" mass="26246">MASSLHPNPTTFLKPIRRPFATTPTLTVARVAIRCGPRDKRGPLVKGRVLSIEAIQAVQTLKRAQRSDPDPAHLPALVSKTLSRLIKSDLVAALKELLRQDQCQLALQAFSAFRSEYQPDVSVYAEVALALARNGMVEEIDGLVCDLEKESGVQWDSDKGLIRLIRAVIGADRRESTVRIYELLKRNGWGSSCFQADEYMVRVLSKGLRRLGEVGLADELDVKFGSLYEGNLEKMGV</sequence>
<dbReference type="EMBL" id="JBEDUW010000006">
    <property type="protein sequence ID" value="KAK9923404.1"/>
    <property type="molecule type" value="Genomic_DNA"/>
</dbReference>
<accession>A0AAW1WHL0</accession>
<dbReference type="GO" id="GO:0009658">
    <property type="term" value="P:chloroplast organization"/>
    <property type="evidence" value="ECO:0007669"/>
    <property type="project" value="InterPro"/>
</dbReference>
<name>A0AAW1WHL0_RUBAR</name>
<dbReference type="AlphaFoldDB" id="A0AAW1WHL0"/>
<dbReference type="InterPro" id="IPR044190">
    <property type="entry name" value="THA8-like"/>
</dbReference>
<dbReference type="Gene3D" id="1.25.40.10">
    <property type="entry name" value="Tetratricopeptide repeat domain"/>
    <property type="match status" value="1"/>
</dbReference>
<evidence type="ECO:0000313" key="2">
    <source>
        <dbReference type="Proteomes" id="UP001457282"/>
    </source>
</evidence>
<gene>
    <name evidence="1" type="ORF">M0R45_031826</name>
</gene>
<organism evidence="1 2">
    <name type="scientific">Rubus argutus</name>
    <name type="common">Southern blackberry</name>
    <dbReference type="NCBI Taxonomy" id="59490"/>
    <lineage>
        <taxon>Eukaryota</taxon>
        <taxon>Viridiplantae</taxon>
        <taxon>Streptophyta</taxon>
        <taxon>Embryophyta</taxon>
        <taxon>Tracheophyta</taxon>
        <taxon>Spermatophyta</taxon>
        <taxon>Magnoliopsida</taxon>
        <taxon>eudicotyledons</taxon>
        <taxon>Gunneridae</taxon>
        <taxon>Pentapetalae</taxon>
        <taxon>rosids</taxon>
        <taxon>fabids</taxon>
        <taxon>Rosales</taxon>
        <taxon>Rosaceae</taxon>
        <taxon>Rosoideae</taxon>
        <taxon>Rosoideae incertae sedis</taxon>
        <taxon>Rubus</taxon>
    </lineage>
</organism>
<protein>
    <submittedName>
        <fullName evidence="1">Uncharacterized protein</fullName>
    </submittedName>
</protein>
<proteinExistence type="predicted"/>
<keyword evidence="2" id="KW-1185">Reference proteome</keyword>
<dbReference type="PANTHER" id="PTHR47594">
    <property type="entry name" value="PPR CONTAINING PLANT-LIKE PROTEIN"/>
    <property type="match status" value="1"/>
</dbReference>
<reference evidence="1 2" key="1">
    <citation type="journal article" date="2023" name="G3 (Bethesda)">
        <title>A chromosome-length genome assembly and annotation of blackberry (Rubus argutus, cv. 'Hillquist').</title>
        <authorList>
            <person name="Bruna T."/>
            <person name="Aryal R."/>
            <person name="Dudchenko O."/>
            <person name="Sargent D.J."/>
            <person name="Mead D."/>
            <person name="Buti M."/>
            <person name="Cavallini A."/>
            <person name="Hytonen T."/>
            <person name="Andres J."/>
            <person name="Pham M."/>
            <person name="Weisz D."/>
            <person name="Mascagni F."/>
            <person name="Usai G."/>
            <person name="Natali L."/>
            <person name="Bassil N."/>
            <person name="Fernandez G.E."/>
            <person name="Lomsadze A."/>
            <person name="Armour M."/>
            <person name="Olukolu B."/>
            <person name="Poorten T."/>
            <person name="Britton C."/>
            <person name="Davik J."/>
            <person name="Ashrafi H."/>
            <person name="Aiden E.L."/>
            <person name="Borodovsky M."/>
            <person name="Worthington M."/>
        </authorList>
    </citation>
    <scope>NUCLEOTIDE SEQUENCE [LARGE SCALE GENOMIC DNA]</scope>
    <source>
        <strain evidence="1">PI 553951</strain>
    </source>
</reference>
<dbReference type="Proteomes" id="UP001457282">
    <property type="component" value="Unassembled WGS sequence"/>
</dbReference>
<dbReference type="GO" id="GO:0003723">
    <property type="term" value="F:RNA binding"/>
    <property type="evidence" value="ECO:0007669"/>
    <property type="project" value="InterPro"/>
</dbReference>
<evidence type="ECO:0000313" key="1">
    <source>
        <dbReference type="EMBL" id="KAK9923404.1"/>
    </source>
</evidence>